<dbReference type="InterPro" id="IPR008278">
    <property type="entry name" value="4-PPantetheinyl_Trfase_dom"/>
</dbReference>
<keyword evidence="2 5" id="KW-0808">Transferase</keyword>
<feature type="region of interest" description="Disordered" evidence="3">
    <location>
        <begin position="17"/>
        <end position="58"/>
    </location>
</feature>
<protein>
    <submittedName>
        <fullName evidence="5">4'-phosphopantetheinyl transferase superfamily protein</fullName>
    </submittedName>
</protein>
<evidence type="ECO:0000256" key="1">
    <source>
        <dbReference type="ARBA" id="ARBA00010990"/>
    </source>
</evidence>
<dbReference type="SUPFAM" id="SSF56214">
    <property type="entry name" value="4'-phosphopantetheinyl transferase"/>
    <property type="match status" value="2"/>
</dbReference>
<dbReference type="Proteomes" id="UP001592530">
    <property type="component" value="Unassembled WGS sequence"/>
</dbReference>
<sequence length="283" mass="29262">MSSPDLWLLRVSDLPERDLVGDPPGGGPPVGDLSNGDALAVDPSAVAPSAVDPSNGDAPVGDAPAAAGVLDLLDAEERARAAAFVHDADRIRYVAAHVALRRLLGDATGRPARDLVLIREPCPRCGEPHGRPALADPPRPLHFSLSHGGDLVLIGIAEVPIGVDVEGLPRGETVAELASVLHPGEQTELASLPADQLVPGFARLWTRKEAYLKGLGIGLGRDPSADYLGTAGLAPNPPGWTVTDLPTDDPDHAAALAIQGGSAAEVRVRRLSAAFVLQGHPQD</sequence>
<dbReference type="PANTHER" id="PTHR12215">
    <property type="entry name" value="PHOSPHOPANTETHEINE TRANSFERASE"/>
    <property type="match status" value="1"/>
</dbReference>
<proteinExistence type="inferred from homology"/>
<accession>A0ABV6WYK0</accession>
<evidence type="ECO:0000259" key="4">
    <source>
        <dbReference type="Pfam" id="PF01648"/>
    </source>
</evidence>
<dbReference type="GO" id="GO:0016740">
    <property type="term" value="F:transferase activity"/>
    <property type="evidence" value="ECO:0007669"/>
    <property type="project" value="UniProtKB-KW"/>
</dbReference>
<feature type="domain" description="4'-phosphopantetheinyl transferase" evidence="4">
    <location>
        <begin position="160"/>
        <end position="222"/>
    </location>
</feature>
<evidence type="ECO:0000313" key="6">
    <source>
        <dbReference type="Proteomes" id="UP001592530"/>
    </source>
</evidence>
<gene>
    <name evidence="5" type="ORF">ACEZDB_10710</name>
</gene>
<feature type="compositionally biased region" description="Low complexity" evidence="3">
    <location>
        <begin position="37"/>
        <end position="58"/>
    </location>
</feature>
<comment type="similarity">
    <text evidence="1">Belongs to the P-Pant transferase superfamily. Gsp/Sfp/HetI/AcpT family.</text>
</comment>
<dbReference type="EMBL" id="JBHEZY010000003">
    <property type="protein sequence ID" value="MFC1431120.1"/>
    <property type="molecule type" value="Genomic_DNA"/>
</dbReference>
<evidence type="ECO:0000313" key="5">
    <source>
        <dbReference type="EMBL" id="MFC1431120.1"/>
    </source>
</evidence>
<reference evidence="5 6" key="1">
    <citation type="submission" date="2024-09" db="EMBL/GenBank/DDBJ databases">
        <authorList>
            <person name="Lee S.D."/>
        </authorList>
    </citation>
    <scope>NUCLEOTIDE SEQUENCE [LARGE SCALE GENOMIC DNA]</scope>
    <source>
        <strain evidence="5 6">N1-3</strain>
    </source>
</reference>
<name>A0ABV6WYK0_9ACTN</name>
<evidence type="ECO:0000256" key="3">
    <source>
        <dbReference type="SAM" id="MobiDB-lite"/>
    </source>
</evidence>
<dbReference type="Gene3D" id="3.90.470.20">
    <property type="entry name" value="4'-phosphopantetheinyl transferase domain"/>
    <property type="match status" value="1"/>
</dbReference>
<comment type="caution">
    <text evidence="5">The sequence shown here is derived from an EMBL/GenBank/DDBJ whole genome shotgun (WGS) entry which is preliminary data.</text>
</comment>
<dbReference type="InterPro" id="IPR037143">
    <property type="entry name" value="4-PPantetheinyl_Trfase_dom_sf"/>
</dbReference>
<organism evidence="5 6">
    <name type="scientific">Streptacidiphilus alkalitolerans</name>
    <dbReference type="NCBI Taxonomy" id="3342712"/>
    <lineage>
        <taxon>Bacteria</taxon>
        <taxon>Bacillati</taxon>
        <taxon>Actinomycetota</taxon>
        <taxon>Actinomycetes</taxon>
        <taxon>Kitasatosporales</taxon>
        <taxon>Streptomycetaceae</taxon>
        <taxon>Streptacidiphilus</taxon>
    </lineage>
</organism>
<dbReference type="PANTHER" id="PTHR12215:SF10">
    <property type="entry name" value="L-AMINOADIPATE-SEMIALDEHYDE DEHYDROGENASE-PHOSPHOPANTETHEINYL TRANSFERASE"/>
    <property type="match status" value="1"/>
</dbReference>
<dbReference type="InterPro" id="IPR050559">
    <property type="entry name" value="P-Pant_transferase_sf"/>
</dbReference>
<dbReference type="RefSeq" id="WP_380551344.1">
    <property type="nucleotide sequence ID" value="NZ_JBHEZY010000003.1"/>
</dbReference>
<dbReference type="Pfam" id="PF01648">
    <property type="entry name" value="ACPS"/>
    <property type="match status" value="1"/>
</dbReference>
<evidence type="ECO:0000256" key="2">
    <source>
        <dbReference type="ARBA" id="ARBA00022679"/>
    </source>
</evidence>